<evidence type="ECO:0000256" key="5">
    <source>
        <dbReference type="ARBA" id="ARBA00022989"/>
    </source>
</evidence>
<feature type="domain" description="Mechanosensitive ion channel MscS C-terminal" evidence="9">
    <location>
        <begin position="101"/>
        <end position="183"/>
    </location>
</feature>
<dbReference type="AlphaFoldDB" id="A0A0D2K1T5"/>
<evidence type="ECO:0000313" key="11">
    <source>
        <dbReference type="Proteomes" id="UP000032233"/>
    </source>
</evidence>
<feature type="compositionally biased region" description="Basic and acidic residues" evidence="7">
    <location>
        <begin position="199"/>
        <end position="213"/>
    </location>
</feature>
<dbReference type="PANTHER" id="PTHR30221">
    <property type="entry name" value="SMALL-CONDUCTANCE MECHANOSENSITIVE CHANNEL"/>
    <property type="match status" value="1"/>
</dbReference>
<feature type="domain" description="Mechanosensitive ion channel MscS" evidence="8">
    <location>
        <begin position="26"/>
        <end position="91"/>
    </location>
</feature>
<keyword evidence="5" id="KW-1133">Transmembrane helix</keyword>
<protein>
    <submittedName>
        <fullName evidence="10">Mechanosensitive ion channel MscS</fullName>
    </submittedName>
</protein>
<dbReference type="InterPro" id="IPR010920">
    <property type="entry name" value="LSM_dom_sf"/>
</dbReference>
<evidence type="ECO:0000256" key="1">
    <source>
        <dbReference type="ARBA" id="ARBA00004651"/>
    </source>
</evidence>
<accession>A0A0D2K1T5</accession>
<comment type="subcellular location">
    <subcellularLocation>
        <location evidence="1">Cell membrane</location>
        <topology evidence="1">Multi-pass membrane protein</topology>
    </subcellularLocation>
</comment>
<reference evidence="10 11" key="1">
    <citation type="submission" date="2013-11" db="EMBL/GenBank/DDBJ databases">
        <title>Metagenomic analysis of a methanogenic consortium involved in long chain n-alkane degradation.</title>
        <authorList>
            <person name="Davidova I.A."/>
            <person name="Callaghan A.V."/>
            <person name="Wawrik B."/>
            <person name="Pruitt S."/>
            <person name="Marks C."/>
            <person name="Duncan K.E."/>
            <person name="Suflita J.M."/>
        </authorList>
    </citation>
    <scope>NUCLEOTIDE SEQUENCE [LARGE SCALE GENOMIC DNA]</scope>
    <source>
        <strain evidence="10 11">SPR</strain>
    </source>
</reference>
<dbReference type="InterPro" id="IPR006685">
    <property type="entry name" value="MscS_channel_2nd"/>
</dbReference>
<keyword evidence="6" id="KW-0472">Membrane</keyword>
<dbReference type="InParanoid" id="A0A0D2K1T5"/>
<proteinExistence type="inferred from homology"/>
<dbReference type="Pfam" id="PF21082">
    <property type="entry name" value="MS_channel_3rd"/>
    <property type="match status" value="1"/>
</dbReference>
<dbReference type="InterPro" id="IPR023408">
    <property type="entry name" value="MscS_beta-dom_sf"/>
</dbReference>
<dbReference type="STRING" id="1429043.X474_03125"/>
<dbReference type="InterPro" id="IPR049278">
    <property type="entry name" value="MS_channel_C"/>
</dbReference>
<dbReference type="Gene3D" id="3.30.70.100">
    <property type="match status" value="1"/>
</dbReference>
<name>A0A0D2K1T5_9BACT</name>
<evidence type="ECO:0000256" key="4">
    <source>
        <dbReference type="ARBA" id="ARBA00022692"/>
    </source>
</evidence>
<dbReference type="PANTHER" id="PTHR30221:SF1">
    <property type="entry name" value="SMALL-CONDUCTANCE MECHANOSENSITIVE CHANNEL"/>
    <property type="match status" value="1"/>
</dbReference>
<evidence type="ECO:0000259" key="8">
    <source>
        <dbReference type="Pfam" id="PF00924"/>
    </source>
</evidence>
<dbReference type="Gene3D" id="2.30.30.60">
    <property type="match status" value="1"/>
</dbReference>
<evidence type="ECO:0000256" key="6">
    <source>
        <dbReference type="ARBA" id="ARBA00023136"/>
    </source>
</evidence>
<feature type="compositionally biased region" description="Basic residues" evidence="7">
    <location>
        <begin position="227"/>
        <end position="237"/>
    </location>
</feature>
<evidence type="ECO:0000256" key="2">
    <source>
        <dbReference type="ARBA" id="ARBA00008017"/>
    </source>
</evidence>
<dbReference type="Proteomes" id="UP000032233">
    <property type="component" value="Unassembled WGS sequence"/>
</dbReference>
<evidence type="ECO:0000256" key="3">
    <source>
        <dbReference type="ARBA" id="ARBA00022475"/>
    </source>
</evidence>
<comment type="similarity">
    <text evidence="2">Belongs to the MscS (TC 1.A.23) family.</text>
</comment>
<keyword evidence="3" id="KW-1003">Cell membrane</keyword>
<sequence length="237" mass="27427">MQTLMGGLVAGASITAVVLGFAAKSTLANLVAGLGISIYRPIRIDDTVTIEGEYGYIEDITLRHTIVRTWENKRLVIPNEKLDNMSIINHSLVEEGILNTIELKVSYDTDLDLARSLIMEEVMACPHRDPEAQDPWVRVIGHLEYAIELRLYMWCTSQDQAWQAKWWIFEMVKKRFCAEGVEIPVPYRTLVYKKDMPKPRRGEHDFTYKRRDSLPPGYVMHKPQTPRNRKKKRLVQK</sequence>
<dbReference type="SUPFAM" id="SSF50182">
    <property type="entry name" value="Sm-like ribonucleoproteins"/>
    <property type="match status" value="1"/>
</dbReference>
<dbReference type="GO" id="GO:0008381">
    <property type="term" value="F:mechanosensitive monoatomic ion channel activity"/>
    <property type="evidence" value="ECO:0007669"/>
    <property type="project" value="InterPro"/>
</dbReference>
<dbReference type="Pfam" id="PF00924">
    <property type="entry name" value="MS_channel_2nd"/>
    <property type="match status" value="1"/>
</dbReference>
<comment type="caution">
    <text evidence="10">The sequence shown here is derived from an EMBL/GenBank/DDBJ whole genome shotgun (WGS) entry which is preliminary data.</text>
</comment>
<evidence type="ECO:0000313" key="10">
    <source>
        <dbReference type="EMBL" id="KIX15645.1"/>
    </source>
</evidence>
<gene>
    <name evidence="10" type="ORF">X474_03125</name>
</gene>
<dbReference type="InterPro" id="IPR011066">
    <property type="entry name" value="MscS_channel_C_sf"/>
</dbReference>
<dbReference type="SUPFAM" id="SSF82689">
    <property type="entry name" value="Mechanosensitive channel protein MscS (YggB), C-terminal domain"/>
    <property type="match status" value="1"/>
</dbReference>
<evidence type="ECO:0000259" key="9">
    <source>
        <dbReference type="Pfam" id="PF21082"/>
    </source>
</evidence>
<feature type="region of interest" description="Disordered" evidence="7">
    <location>
        <begin position="199"/>
        <end position="237"/>
    </location>
</feature>
<keyword evidence="4" id="KW-0812">Transmembrane</keyword>
<keyword evidence="11" id="KW-1185">Reference proteome</keyword>
<dbReference type="InterPro" id="IPR045275">
    <property type="entry name" value="MscS_archaea/bacteria_type"/>
</dbReference>
<organism evidence="10 11">
    <name type="scientific">Dethiosulfatarculus sandiegensis</name>
    <dbReference type="NCBI Taxonomy" id="1429043"/>
    <lineage>
        <taxon>Bacteria</taxon>
        <taxon>Pseudomonadati</taxon>
        <taxon>Thermodesulfobacteriota</taxon>
        <taxon>Desulfarculia</taxon>
        <taxon>Desulfarculales</taxon>
        <taxon>Desulfarculaceae</taxon>
        <taxon>Dethiosulfatarculus</taxon>
    </lineage>
</organism>
<evidence type="ECO:0000256" key="7">
    <source>
        <dbReference type="SAM" id="MobiDB-lite"/>
    </source>
</evidence>
<dbReference type="GO" id="GO:0005886">
    <property type="term" value="C:plasma membrane"/>
    <property type="evidence" value="ECO:0007669"/>
    <property type="project" value="UniProtKB-SubCell"/>
</dbReference>
<dbReference type="EMBL" id="AZAC01000002">
    <property type="protein sequence ID" value="KIX15645.1"/>
    <property type="molecule type" value="Genomic_DNA"/>
</dbReference>